<evidence type="ECO:0000256" key="2">
    <source>
        <dbReference type="ARBA" id="ARBA00022771"/>
    </source>
</evidence>
<dbReference type="EMBL" id="CAJNOC010000253">
    <property type="protein sequence ID" value="CAF0733984.1"/>
    <property type="molecule type" value="Genomic_DNA"/>
</dbReference>
<feature type="domain" description="FLYWCH-type" evidence="4">
    <location>
        <begin position="8"/>
        <end position="69"/>
    </location>
</feature>
<accession>A0A813N3W4</accession>
<protein>
    <recommendedName>
        <fullName evidence="4">FLYWCH-type domain-containing protein</fullName>
    </recommendedName>
</protein>
<sequence length="104" mass="12302">MQTNYTIIPTSRSGHYLFYQKHLFYKVKPKNPVTGITTWRCRRYHNENVKCKAFLKANDEIVLSLTNEHEKHDEVGQFETVMLSAKQEIKEKISTVRVPVKMLF</sequence>
<keyword evidence="1" id="KW-0479">Metal-binding</keyword>
<evidence type="ECO:0000259" key="4">
    <source>
        <dbReference type="Pfam" id="PF04500"/>
    </source>
</evidence>
<dbReference type="Pfam" id="PF04500">
    <property type="entry name" value="FLYWCH"/>
    <property type="match status" value="1"/>
</dbReference>
<evidence type="ECO:0000256" key="1">
    <source>
        <dbReference type="ARBA" id="ARBA00022723"/>
    </source>
</evidence>
<keyword evidence="3" id="KW-0862">Zinc</keyword>
<comment type="caution">
    <text evidence="5">The sequence shown here is derived from an EMBL/GenBank/DDBJ whole genome shotgun (WGS) entry which is preliminary data.</text>
</comment>
<dbReference type="Proteomes" id="UP000663879">
    <property type="component" value="Unassembled WGS sequence"/>
</dbReference>
<evidence type="ECO:0000313" key="5">
    <source>
        <dbReference type="EMBL" id="CAF0733984.1"/>
    </source>
</evidence>
<name>A0A813N3W4_9BILA</name>
<proteinExistence type="predicted"/>
<evidence type="ECO:0000313" key="6">
    <source>
        <dbReference type="Proteomes" id="UP000663879"/>
    </source>
</evidence>
<dbReference type="AlphaFoldDB" id="A0A813N3W4"/>
<gene>
    <name evidence="5" type="ORF">OXX778_LOCUS3021</name>
</gene>
<reference evidence="5" key="1">
    <citation type="submission" date="2021-02" db="EMBL/GenBank/DDBJ databases">
        <authorList>
            <person name="Nowell W R."/>
        </authorList>
    </citation>
    <scope>NUCLEOTIDE SEQUENCE</scope>
    <source>
        <strain evidence="5">Ploen Becks lab</strain>
    </source>
</reference>
<dbReference type="GO" id="GO:0008270">
    <property type="term" value="F:zinc ion binding"/>
    <property type="evidence" value="ECO:0007669"/>
    <property type="project" value="UniProtKB-KW"/>
</dbReference>
<dbReference type="InterPro" id="IPR007588">
    <property type="entry name" value="Znf_FLYWCH"/>
</dbReference>
<keyword evidence="6" id="KW-1185">Reference proteome</keyword>
<keyword evidence="2" id="KW-0863">Zinc-finger</keyword>
<organism evidence="5 6">
    <name type="scientific">Brachionus calyciflorus</name>
    <dbReference type="NCBI Taxonomy" id="104777"/>
    <lineage>
        <taxon>Eukaryota</taxon>
        <taxon>Metazoa</taxon>
        <taxon>Spiralia</taxon>
        <taxon>Gnathifera</taxon>
        <taxon>Rotifera</taxon>
        <taxon>Eurotatoria</taxon>
        <taxon>Monogononta</taxon>
        <taxon>Pseudotrocha</taxon>
        <taxon>Ploima</taxon>
        <taxon>Brachionidae</taxon>
        <taxon>Brachionus</taxon>
    </lineage>
</organism>
<dbReference type="Gene3D" id="2.20.25.240">
    <property type="match status" value="1"/>
</dbReference>
<evidence type="ECO:0000256" key="3">
    <source>
        <dbReference type="ARBA" id="ARBA00022833"/>
    </source>
</evidence>